<keyword evidence="2" id="KW-1185">Reference proteome</keyword>
<proteinExistence type="predicted"/>
<organism evidence="1">
    <name type="scientific">Oryza brachyantha</name>
    <name type="common">malo sina</name>
    <dbReference type="NCBI Taxonomy" id="4533"/>
    <lineage>
        <taxon>Eukaryota</taxon>
        <taxon>Viridiplantae</taxon>
        <taxon>Streptophyta</taxon>
        <taxon>Embryophyta</taxon>
        <taxon>Tracheophyta</taxon>
        <taxon>Spermatophyta</taxon>
        <taxon>Magnoliopsida</taxon>
        <taxon>Liliopsida</taxon>
        <taxon>Poales</taxon>
        <taxon>Poaceae</taxon>
        <taxon>BOP clade</taxon>
        <taxon>Oryzoideae</taxon>
        <taxon>Oryzeae</taxon>
        <taxon>Oryzinae</taxon>
        <taxon>Oryza</taxon>
    </lineage>
</organism>
<sequence length="89" mass="9852">MDPPDANKGLRAHGDWRLYIPLHHHCEDSWSVCRSNPGRSGQGITIGMLEKKEILKGRKKGRNENVCQPLVSPLASDAAYLGGKDRMAD</sequence>
<dbReference type="AlphaFoldDB" id="J3M5T9"/>
<evidence type="ECO:0000313" key="1">
    <source>
        <dbReference type="EnsemblPlants" id="OB05G19630.1"/>
    </source>
</evidence>
<reference evidence="1" key="2">
    <citation type="submission" date="2013-04" db="UniProtKB">
        <authorList>
            <consortium name="EnsemblPlants"/>
        </authorList>
    </citation>
    <scope>IDENTIFICATION</scope>
</reference>
<dbReference type="EnsemblPlants" id="OB05G19630.1">
    <property type="protein sequence ID" value="OB05G19630.1"/>
    <property type="gene ID" value="OB05G19630"/>
</dbReference>
<accession>J3M5T9</accession>
<evidence type="ECO:0000313" key="2">
    <source>
        <dbReference type="Proteomes" id="UP000006038"/>
    </source>
</evidence>
<dbReference type="Gramene" id="OB05G19630.1">
    <property type="protein sequence ID" value="OB05G19630.1"/>
    <property type="gene ID" value="OB05G19630"/>
</dbReference>
<dbReference type="Proteomes" id="UP000006038">
    <property type="component" value="Chromosome 5"/>
</dbReference>
<reference evidence="1" key="1">
    <citation type="journal article" date="2013" name="Nat. Commun.">
        <title>Whole-genome sequencing of Oryza brachyantha reveals mechanisms underlying Oryza genome evolution.</title>
        <authorList>
            <person name="Chen J."/>
            <person name="Huang Q."/>
            <person name="Gao D."/>
            <person name="Wang J."/>
            <person name="Lang Y."/>
            <person name="Liu T."/>
            <person name="Li B."/>
            <person name="Bai Z."/>
            <person name="Luis Goicoechea J."/>
            <person name="Liang C."/>
            <person name="Chen C."/>
            <person name="Zhang W."/>
            <person name="Sun S."/>
            <person name="Liao Y."/>
            <person name="Zhang X."/>
            <person name="Yang L."/>
            <person name="Song C."/>
            <person name="Wang M."/>
            <person name="Shi J."/>
            <person name="Liu G."/>
            <person name="Liu J."/>
            <person name="Zhou H."/>
            <person name="Zhou W."/>
            <person name="Yu Q."/>
            <person name="An N."/>
            <person name="Chen Y."/>
            <person name="Cai Q."/>
            <person name="Wang B."/>
            <person name="Liu B."/>
            <person name="Min J."/>
            <person name="Huang Y."/>
            <person name="Wu H."/>
            <person name="Li Z."/>
            <person name="Zhang Y."/>
            <person name="Yin Y."/>
            <person name="Song W."/>
            <person name="Jiang J."/>
            <person name="Jackson S.A."/>
            <person name="Wing R.A."/>
            <person name="Wang J."/>
            <person name="Chen M."/>
        </authorList>
    </citation>
    <scope>NUCLEOTIDE SEQUENCE [LARGE SCALE GENOMIC DNA]</scope>
    <source>
        <strain evidence="1">cv. IRGC 101232</strain>
    </source>
</reference>
<protein>
    <submittedName>
        <fullName evidence="1">Uncharacterized protein</fullName>
    </submittedName>
</protein>
<name>J3M5T9_ORYBR</name>
<dbReference type="HOGENOM" id="CLU_2458384_0_0_1"/>